<sequence>MVQLTDEQIELYRTDEEGRAYLEYDEIIGGEPIGLTVPFGYPDGVEEMGGVISVYQTCIEQGKTWEELLDYEQPNDADI</sequence>
<proteinExistence type="predicted"/>
<protein>
    <submittedName>
        <fullName evidence="1">Uncharacterized protein</fullName>
    </submittedName>
</protein>
<evidence type="ECO:0000313" key="2">
    <source>
        <dbReference type="Proteomes" id="UP000070352"/>
    </source>
</evidence>
<evidence type="ECO:0000313" key="1">
    <source>
        <dbReference type="EMBL" id="KXG42665.1"/>
    </source>
</evidence>
<gene>
    <name evidence="1" type="ORF">U473_00335</name>
</gene>
<organism evidence="1 2">
    <name type="scientific">Tepidibacillus decaturensis</name>
    <dbReference type="NCBI Taxonomy" id="1413211"/>
    <lineage>
        <taxon>Bacteria</taxon>
        <taxon>Bacillati</taxon>
        <taxon>Bacillota</taxon>
        <taxon>Bacilli</taxon>
        <taxon>Bacillales</taxon>
        <taxon>Bacillaceae</taxon>
        <taxon>Tepidibacillus</taxon>
    </lineage>
</organism>
<dbReference type="AlphaFoldDB" id="A0A135L144"/>
<dbReference type="OrthoDB" id="9815139at2"/>
<dbReference type="RefSeq" id="WP_068722338.1">
    <property type="nucleotide sequence ID" value="NZ_LSKU01000001.1"/>
</dbReference>
<dbReference type="EMBL" id="LSKU01000001">
    <property type="protein sequence ID" value="KXG42665.1"/>
    <property type="molecule type" value="Genomic_DNA"/>
</dbReference>
<dbReference type="Proteomes" id="UP000070352">
    <property type="component" value="Unassembled WGS sequence"/>
</dbReference>
<name>A0A135L144_9BACI</name>
<keyword evidence="2" id="KW-1185">Reference proteome</keyword>
<accession>A0A135L144</accession>
<reference evidence="1 2" key="1">
    <citation type="submission" date="2016-02" db="EMBL/GenBank/DDBJ databases">
        <title>Draft Genome for Tepidibacillus decaturensis nov. sp. Strain Z9, an Anaerobic, Moderately Thermophilic and Heterotrophic Bacterium from Deep Subsurface of the Illinois Basin, USA.</title>
        <authorList>
            <person name="Dong Y."/>
            <person name="Chang J.Y."/>
            <person name="Sanford R."/>
            <person name="Fouke B.W."/>
        </authorList>
    </citation>
    <scope>NUCLEOTIDE SEQUENCE [LARGE SCALE GENOMIC DNA]</scope>
    <source>
        <strain evidence="1 2">Z9</strain>
    </source>
</reference>
<comment type="caution">
    <text evidence="1">The sequence shown here is derived from an EMBL/GenBank/DDBJ whole genome shotgun (WGS) entry which is preliminary data.</text>
</comment>